<feature type="domain" description="RCC1-like" evidence="2">
    <location>
        <begin position="147"/>
        <end position="396"/>
    </location>
</feature>
<dbReference type="PANTHER" id="PTHR22870:SF408">
    <property type="entry name" value="OS09G0560450 PROTEIN"/>
    <property type="match status" value="1"/>
</dbReference>
<dbReference type="Pfam" id="PF00415">
    <property type="entry name" value="RCC1"/>
    <property type="match status" value="1"/>
</dbReference>
<keyword evidence="1" id="KW-0677">Repeat</keyword>
<dbReference type="PANTHER" id="PTHR22870">
    <property type="entry name" value="REGULATOR OF CHROMOSOME CONDENSATION"/>
    <property type="match status" value="1"/>
</dbReference>
<name>A0A3S7V0H3_MYXFU</name>
<organism evidence="3">
    <name type="scientific">Myxococcus fulvus</name>
    <dbReference type="NCBI Taxonomy" id="33"/>
    <lineage>
        <taxon>Bacteria</taxon>
        <taxon>Pseudomonadati</taxon>
        <taxon>Myxococcota</taxon>
        <taxon>Myxococcia</taxon>
        <taxon>Myxococcales</taxon>
        <taxon>Cystobacterineae</taxon>
        <taxon>Myxococcaceae</taxon>
        <taxon>Myxococcus</taxon>
    </lineage>
</organism>
<proteinExistence type="predicted"/>
<evidence type="ECO:0000256" key="1">
    <source>
        <dbReference type="ARBA" id="ARBA00022737"/>
    </source>
</evidence>
<dbReference type="SUPFAM" id="SSF50985">
    <property type="entry name" value="RCC1/BLIP-II"/>
    <property type="match status" value="1"/>
</dbReference>
<dbReference type="EMBL" id="MH908923">
    <property type="protein sequence ID" value="AYM54505.1"/>
    <property type="molecule type" value="Genomic_DNA"/>
</dbReference>
<evidence type="ECO:0000313" key="3">
    <source>
        <dbReference type="EMBL" id="AYM54505.1"/>
    </source>
</evidence>
<dbReference type="Gene3D" id="2.130.10.30">
    <property type="entry name" value="Regulator of chromosome condensation 1/beta-lactamase-inhibitor protein II"/>
    <property type="match status" value="2"/>
</dbReference>
<dbReference type="Pfam" id="PF25390">
    <property type="entry name" value="WD40_RLD"/>
    <property type="match status" value="1"/>
</dbReference>
<dbReference type="InterPro" id="IPR021655">
    <property type="entry name" value="Put_metal-bd"/>
</dbReference>
<evidence type="ECO:0000259" key="2">
    <source>
        <dbReference type="Pfam" id="PF25390"/>
    </source>
</evidence>
<reference evidence="3" key="1">
    <citation type="journal article" date="2018" name="J. Ind. Microbiol. Biotechnol.">
        <title>Genome mining reveals uncommon alkylpyrones as type III PKS products from myxobacteria.</title>
        <authorList>
            <person name="Hug J.J."/>
            <person name="Panter F."/>
            <person name="Krug D."/>
            <person name="Muller R."/>
        </authorList>
    </citation>
    <scope>NUCLEOTIDE SEQUENCE</scope>
    <source>
        <strain evidence="3">MCy10608</strain>
    </source>
</reference>
<dbReference type="PROSITE" id="PS50012">
    <property type="entry name" value="RCC1_3"/>
    <property type="match status" value="6"/>
</dbReference>
<sequence length="1389" mass="141863">MLCAVLVVVASVSCGEEPELAPKVSEETSLTTKRQGLSSVRVPRMVATGAYHSLFLKKDGEVWAWGQNSFGQVGTGSITPAALPQPTRVYGLPPIKAVAAGTAHSLALDVDGHVWTWGQNASGQAGLGNTGGLVLVPTQVPGLSNIQAIAANGSFCLALSLDGQVWAWGQNASGQLGTGATSASVPSPFQVTRLPTIRAIAAGLNHTLALDADGQVWAWGFNSAGQVGTGSTSPSMVLTPTRVAGIPRARAMAAGAGHSLIIDEQFGNVWAWGQNTFGQTGTGSATPTPVLSPSPVGGVFAATAIAAGHNTSTVIMGNGFVKVWGHNASGQFGNGTTVNSATPVDATGLTDATSISAGAQHVVAVRPGCPVWAWGNNIHGQLGTSTSTSTTPTTTPTSTLLTNTFYFDGDMDGFGDEFFFESACTPSPGFVEEIDCDDYMPTTYPGAPEQCNGVDDSCDGQADDGNPSGGEGCATGLPGVCAAGTTACTQGSVVCTQNQAASTEACDSLDNDCDGQADEENPGGLVACRTSALGVCGDGVTHCSHGAIECVQKQAASSETCDGLDNDCDGQSDEELTFQAWYRDQDGDNYGVTSQSTQACARPLGHAPNAGDCDDVQPSLHPGATEVCDAVDNNCDGQADEGLATQAWYRDQDGDGFGAVGQAVQGCRQPPSHVSNAVDCNDGDAAIKPGGSEVCDSVDNDCDTQVDEGLMSAWYRDADGDGYGSAAQSTQACARPSGYVSNASDCNDGNASIQPGATEVCDGADNNCNGSADEGLATQTWYRDADGDGYGMASSTSQKCDQPAGHVSIAGDCNDTSASIRPGATETCDAVDNNCDGSTDEGVTSTFYRDADGDGHGNAGLPTQACSRPAGYVTDTTDCNDASASVRPGASEVCDSVDNNCDGVTDEGVTSTFYRDADGDGYGNASQPTHACAQPGGYAANASDCNDTSASIRPGGTEVCDGADNNCNGATDEGVQSTFYRDADGDGAGNAGLPTQACSRPGGYVADATDCNDASASIRPGASEVCDSVDNNCNGAADEGVQSTFYRDADGDGYGNAGLPTQACSRPGGYVGDATDCNDSSASIRPSASEVCDSVDNNCNGQADEGVIPTWYRDADGDGYGTSSLSASTCAQPGGYVANSSDCDDARSNVWPGRTESCDGLDNNCNGSADEGVLLTFYRDADADGYGNPTLPTASCTQPGGYVANADDCSDSSASRNPGAAEICDFADNNCNGEVDEGALRRLYPDADHDGYGSASHPGTMGCLIQFHTTQTGDCHDGNPNIHPNATETCDSMDNDCDSAVDEGLATQTWYRDADGDGYGVDFTSTQSCGQPSGYVSEASDCNDTTAAMSPAQWEMCYDSLDNNCNGIANEGCIECPYMHVCPDQYPNQ</sequence>
<dbReference type="InterPro" id="IPR009091">
    <property type="entry name" value="RCC1/BLIP-II"/>
</dbReference>
<dbReference type="Pfam" id="PF11617">
    <property type="entry name" value="Cu-binding_MopE"/>
    <property type="match status" value="15"/>
</dbReference>
<accession>A0A3S7V0H3</accession>
<dbReference type="PROSITE" id="PS00626">
    <property type="entry name" value="RCC1_2"/>
    <property type="match status" value="2"/>
</dbReference>
<dbReference type="InterPro" id="IPR058923">
    <property type="entry name" value="RCC1-like_dom"/>
</dbReference>
<protein>
    <submittedName>
        <fullName evidence="3">Regulator of chromosome condensation</fullName>
    </submittedName>
</protein>
<dbReference type="PRINTS" id="PR00633">
    <property type="entry name" value="RCCNDNSATION"/>
</dbReference>
<dbReference type="InterPro" id="IPR000408">
    <property type="entry name" value="Reg_chr_condens"/>
</dbReference>
<dbReference type="InterPro" id="IPR051210">
    <property type="entry name" value="Ub_ligase/GEF_domain"/>
</dbReference>